<accession>A0A1E1KDP7</accession>
<protein>
    <submittedName>
        <fullName evidence="2">Uncharacterized protein</fullName>
    </submittedName>
</protein>
<reference evidence="3" key="1">
    <citation type="submission" date="2016-03" db="EMBL/GenBank/DDBJ databases">
        <authorList>
            <person name="Ploux O."/>
        </authorList>
    </citation>
    <scope>NUCLEOTIDE SEQUENCE [LARGE SCALE GENOMIC DNA]</scope>
    <source>
        <strain evidence="3">UK7</strain>
    </source>
</reference>
<gene>
    <name evidence="2" type="ORF">RCO7_14329</name>
</gene>
<dbReference type="EMBL" id="FJUW01000009">
    <property type="protein sequence ID" value="CZS94854.1"/>
    <property type="molecule type" value="Genomic_DNA"/>
</dbReference>
<evidence type="ECO:0000313" key="2">
    <source>
        <dbReference type="EMBL" id="CZS94854.1"/>
    </source>
</evidence>
<sequence length="64" mass="7219">MADRSENSKATKAASTNKTEARDAAAKTAAHKARIQKQEQDYLRLSCEVEILNRGRDFIGKRRL</sequence>
<proteinExistence type="predicted"/>
<dbReference type="AlphaFoldDB" id="A0A1E1KDP7"/>
<evidence type="ECO:0000256" key="1">
    <source>
        <dbReference type="SAM" id="MobiDB-lite"/>
    </source>
</evidence>
<comment type="caution">
    <text evidence="2">The sequence shown here is derived from an EMBL/GenBank/DDBJ whole genome shotgun (WGS) entry which is preliminary data.</text>
</comment>
<dbReference type="InParanoid" id="A0A1E1KDP7"/>
<evidence type="ECO:0000313" key="3">
    <source>
        <dbReference type="Proteomes" id="UP000178129"/>
    </source>
</evidence>
<keyword evidence="3" id="KW-1185">Reference proteome</keyword>
<feature type="region of interest" description="Disordered" evidence="1">
    <location>
        <begin position="1"/>
        <end position="32"/>
    </location>
</feature>
<name>A0A1E1KDP7_9HELO</name>
<dbReference type="Proteomes" id="UP000178129">
    <property type="component" value="Unassembled WGS sequence"/>
</dbReference>
<organism evidence="2 3">
    <name type="scientific">Rhynchosporium graminicola</name>
    <dbReference type="NCBI Taxonomy" id="2792576"/>
    <lineage>
        <taxon>Eukaryota</taxon>
        <taxon>Fungi</taxon>
        <taxon>Dikarya</taxon>
        <taxon>Ascomycota</taxon>
        <taxon>Pezizomycotina</taxon>
        <taxon>Leotiomycetes</taxon>
        <taxon>Helotiales</taxon>
        <taxon>Ploettnerulaceae</taxon>
        <taxon>Rhynchosporium</taxon>
    </lineage>
</organism>